<dbReference type="InParanoid" id="T0PYN8"/>
<evidence type="ECO:0000256" key="1">
    <source>
        <dbReference type="SAM" id="Phobius"/>
    </source>
</evidence>
<dbReference type="RefSeq" id="XP_008619255.1">
    <property type="nucleotide sequence ID" value="XM_008621033.1"/>
</dbReference>
<dbReference type="EMBL" id="JH767210">
    <property type="protein sequence ID" value="EQC27351.1"/>
    <property type="molecule type" value="Genomic_DNA"/>
</dbReference>
<proteinExistence type="predicted"/>
<sequence>MGYVALHEWVNGYREVVSFQGDVATFNLMSERIEPIPFRAKTIEVPKSTCNYLYVVAIVTSVALVGVACITAAYTLIRPSRSADGLHLLLYNRVVGPVWVGRPLLLLRASAAITMLSTAPLAFVNEHGVARFHFSSRLLTHIGILAGEATWVTYVLNDILLVVANQYSQWAAPLSTWLVWFSLVVLEVLYPIRATAAIDRHCTRFNVDAVVTCRSGVVNLGSLDRASLILVLNFVAVGFAYSVVCIFRSLQRVAPATSGGHAKLTHLVSAGAEVFLAPKESDMWSLDASSAAMSGFLRFRFQTLRCIFDTKLWLFFFASKGPDLFRAPIGPTETTSRRASFKTDPTSVFAKLKVYSGLIYLAATAVGSISYLRLSTVNLANDLWWATYNTTGTQTFLSNWFNRYLFFNASQPSTRLDLPVFADMTDYSASSTLVTYAPTYARFVQYETGSDLFMMIQGLRSMDACNAPWIATSYCWLDFDRQVEMANTLGRQARCDAKYHSNGAVYLESILRNVDWPTFESCWGTSFEIGVAKDIGSLKPNGAAWLTSLVSGSRLSVVDEAKVWQSKGLTTYTTQWQNYKALGLHDVFSIENAFGLRYDMTLQSKNGSYHPSMSTSWKAYWTFASDLWAIATNGSGIAGRSLLRPSPHFAFANTSLQSLMVLNSTLQLPLGEVLDAFHDDVGVFGAVDVFHVPYPASLSRLQRAITSELTTLLAKNTDEMAASRAQADFGSMILMSSLSPVPKYLDRTTYLCSGGNLFCPEVPTAFNFSIGMSQFTGVDTTCYNSFNDWVYVTPVQMVFAVIASGIALDPTTLIPVACASEVIAPSQCLVVLESVSTFVSTHFAPSVLEQYRVEAVAVEADVIGASVGFMQYARHVPTNRVELFHQVLFDPSDATMHFSNWGLAYEWTVGSREVIRVDGDVSSLAVFSTISFAASFAASGIEMPLNVATYLRGLCQYISFVLAAIALIAGLYTLANGCTSEGLNLFEVNRVGGLTWIGRPLLFVRSVTALCILSTATLQLQKTGIMTQLTASRDDVEPFIAYITKILAASELGWLVYIFDDLCMAWTRQYSASYTPKTAMTAWLIAIVLSFTSPVSHSATIQRSCSLGEMDFEMVCHSGVVAIGSVSRLLLLVGIALGGSTLLYITDRLWHTLPPLDERDSFLVTCSAKYLFERKGWVHDRIYFIDFASAALTGLLVCWYKGDLYVFDIKTWRTLVLHRSDLQAATASHPSAAHLARALPLIR</sequence>
<feature type="transmembrane region" description="Helical" evidence="1">
    <location>
        <begin position="228"/>
        <end position="250"/>
    </location>
</feature>
<organism evidence="2 3">
    <name type="scientific">Saprolegnia diclina (strain VS20)</name>
    <dbReference type="NCBI Taxonomy" id="1156394"/>
    <lineage>
        <taxon>Eukaryota</taxon>
        <taxon>Sar</taxon>
        <taxon>Stramenopiles</taxon>
        <taxon>Oomycota</taxon>
        <taxon>Saprolegniomycetes</taxon>
        <taxon>Saprolegniales</taxon>
        <taxon>Saprolegniaceae</taxon>
        <taxon>Saprolegnia</taxon>
    </lineage>
</organism>
<evidence type="ECO:0000313" key="2">
    <source>
        <dbReference type="EMBL" id="EQC27351.1"/>
    </source>
</evidence>
<keyword evidence="1" id="KW-0812">Transmembrane</keyword>
<keyword evidence="1" id="KW-0472">Membrane</keyword>
<feature type="transmembrane region" description="Helical" evidence="1">
    <location>
        <begin position="921"/>
        <end position="941"/>
    </location>
</feature>
<feature type="transmembrane region" description="Helical" evidence="1">
    <location>
        <begin position="1182"/>
        <end position="1200"/>
    </location>
</feature>
<name>T0PYN8_SAPDV</name>
<keyword evidence="3" id="KW-1185">Reference proteome</keyword>
<dbReference type="eggNOG" id="ENOG502SD6V">
    <property type="taxonomic scope" value="Eukaryota"/>
</dbReference>
<evidence type="ECO:0000313" key="3">
    <source>
        <dbReference type="Proteomes" id="UP000030762"/>
    </source>
</evidence>
<feature type="transmembrane region" description="Helical" evidence="1">
    <location>
        <begin position="1079"/>
        <end position="1099"/>
    </location>
</feature>
<feature type="transmembrane region" description="Helical" evidence="1">
    <location>
        <begin position="170"/>
        <end position="190"/>
    </location>
</feature>
<dbReference type="STRING" id="1156394.T0PYN8"/>
<feature type="transmembrane region" description="Helical" evidence="1">
    <location>
        <begin position="953"/>
        <end position="974"/>
    </location>
</feature>
<feature type="transmembrane region" description="Helical" evidence="1">
    <location>
        <begin position="52"/>
        <end position="77"/>
    </location>
</feature>
<dbReference type="Proteomes" id="UP000030762">
    <property type="component" value="Unassembled WGS sequence"/>
</dbReference>
<feature type="transmembrane region" description="Helical" evidence="1">
    <location>
        <begin position="105"/>
        <end position="124"/>
    </location>
</feature>
<dbReference type="VEuPathDB" id="FungiDB:SDRG_14874"/>
<dbReference type="GeneID" id="19955601"/>
<feature type="transmembrane region" description="Helical" evidence="1">
    <location>
        <begin position="1120"/>
        <end position="1145"/>
    </location>
</feature>
<accession>T0PYN8</accession>
<dbReference type="AlphaFoldDB" id="T0PYN8"/>
<keyword evidence="1" id="KW-1133">Transmembrane helix</keyword>
<gene>
    <name evidence="2" type="ORF">SDRG_14874</name>
</gene>
<protein>
    <submittedName>
        <fullName evidence="2">Uncharacterized protein</fullName>
    </submittedName>
</protein>
<dbReference type="OrthoDB" id="75886at2759"/>
<feature type="transmembrane region" description="Helical" evidence="1">
    <location>
        <begin position="994"/>
        <end position="1018"/>
    </location>
</feature>
<feature type="transmembrane region" description="Helical" evidence="1">
    <location>
        <begin position="1039"/>
        <end position="1059"/>
    </location>
</feature>
<reference evidence="2 3" key="1">
    <citation type="submission" date="2012-04" db="EMBL/GenBank/DDBJ databases">
        <title>The Genome Sequence of Saprolegnia declina VS20.</title>
        <authorList>
            <consortium name="The Broad Institute Genome Sequencing Platform"/>
            <person name="Russ C."/>
            <person name="Nusbaum C."/>
            <person name="Tyler B."/>
            <person name="van West P."/>
            <person name="Dieguez-Uribeondo J."/>
            <person name="de Bruijn I."/>
            <person name="Tripathy S."/>
            <person name="Jiang R."/>
            <person name="Young S.K."/>
            <person name="Zeng Q."/>
            <person name="Gargeya S."/>
            <person name="Fitzgerald M."/>
            <person name="Haas B."/>
            <person name="Abouelleil A."/>
            <person name="Alvarado L."/>
            <person name="Arachchi H.M."/>
            <person name="Berlin A."/>
            <person name="Chapman S.B."/>
            <person name="Goldberg J."/>
            <person name="Griggs A."/>
            <person name="Gujja S."/>
            <person name="Hansen M."/>
            <person name="Howarth C."/>
            <person name="Imamovic A."/>
            <person name="Larimer J."/>
            <person name="McCowen C."/>
            <person name="Montmayeur A."/>
            <person name="Murphy C."/>
            <person name="Neiman D."/>
            <person name="Pearson M."/>
            <person name="Priest M."/>
            <person name="Roberts A."/>
            <person name="Saif S."/>
            <person name="Shea T."/>
            <person name="Sisk P."/>
            <person name="Sykes S."/>
            <person name="Wortman J."/>
            <person name="Nusbaum C."/>
            <person name="Birren B."/>
        </authorList>
    </citation>
    <scope>NUCLEOTIDE SEQUENCE [LARGE SCALE GENOMIC DNA]</scope>
    <source>
        <strain evidence="2 3">VS20</strain>
    </source>
</reference>